<dbReference type="Proteomes" id="UP000742460">
    <property type="component" value="Unassembled WGS sequence"/>
</dbReference>
<feature type="transmembrane region" description="Helical" evidence="6">
    <location>
        <begin position="147"/>
        <end position="168"/>
    </location>
</feature>
<dbReference type="InterPro" id="IPR003661">
    <property type="entry name" value="HisK_dim/P_dom"/>
</dbReference>
<keyword evidence="4" id="KW-0808">Transferase</keyword>
<feature type="domain" description="Histidine kinase" evidence="7">
    <location>
        <begin position="334"/>
        <end position="428"/>
    </location>
</feature>
<sequence length="428" mass="46085">MDLRESARGYMTKVVSSTGGQASKQLYFALFFLVFTLIVAASGIEQVLTGAYLWAIAILVVATALAFVLPWKRLAPGWDALVPVLDIAAIAILRQLMGAVTPAISLLAFIPVIWLAGRHKVSGTVIATIATLLMLSVPGLMQASQMTALVILQALIWPVMALQVGLLISGALKLIDAQASSARATLKEKEVLLRHAAAQEQLLQNVLDSLGVGIVVVDRNGHDLLMNRAQQHIHQVFSPPDNDDPNESQLLMFYPGTAIPIPAEDRPVRRAVLKETFSNYTVAAGPTGTGAPTFSASARQILDVDGERDGAVVVFSDVTTFFEMSRAQRKFVADVSHELRTPLTSVIGYLDLVRDDPGLPERSVKHLEIAERNAEQLLTLVSDLLQDHISQEQGATKLNLQSARLSELAAQAVESIAPRAASGGVRIE</sequence>
<dbReference type="AlphaFoldDB" id="A0A921SXF5"/>
<comment type="catalytic activity">
    <reaction evidence="1">
        <text>ATP + protein L-histidine = ADP + protein N-phospho-L-histidine.</text>
        <dbReference type="EC" id="2.7.13.3"/>
    </reaction>
</comment>
<dbReference type="EMBL" id="DYUE01000166">
    <property type="protein sequence ID" value="HJG91509.1"/>
    <property type="molecule type" value="Genomic_DNA"/>
</dbReference>
<evidence type="ECO:0000256" key="2">
    <source>
        <dbReference type="ARBA" id="ARBA00004236"/>
    </source>
</evidence>
<dbReference type="EC" id="2.7.13.3" evidence="3"/>
<dbReference type="PROSITE" id="PS50109">
    <property type="entry name" value="HIS_KIN"/>
    <property type="match status" value="1"/>
</dbReference>
<comment type="subcellular location">
    <subcellularLocation>
        <location evidence="2">Cell membrane</location>
    </subcellularLocation>
</comment>
<reference evidence="8" key="1">
    <citation type="journal article" date="2021" name="PeerJ">
        <title>Extensive microbial diversity within the chicken gut microbiome revealed by metagenomics and culture.</title>
        <authorList>
            <person name="Gilroy R."/>
            <person name="Ravi A."/>
            <person name="Getino M."/>
            <person name="Pursley I."/>
            <person name="Horton D.L."/>
            <person name="Alikhan N.F."/>
            <person name="Baker D."/>
            <person name="Gharbi K."/>
            <person name="Hall N."/>
            <person name="Watson M."/>
            <person name="Adriaenssens E.M."/>
            <person name="Foster-Nyarko E."/>
            <person name="Jarju S."/>
            <person name="Secka A."/>
            <person name="Antonio M."/>
            <person name="Oren A."/>
            <person name="Chaudhuri R.R."/>
            <person name="La Ragione R."/>
            <person name="Hildebrand F."/>
            <person name="Pallen M.J."/>
        </authorList>
    </citation>
    <scope>NUCLEOTIDE SEQUENCE</scope>
    <source>
        <strain evidence="8">ChiGjej5B5-22894</strain>
    </source>
</reference>
<protein>
    <recommendedName>
        <fullName evidence="3">histidine kinase</fullName>
        <ecNumber evidence="3">2.7.13.3</ecNumber>
    </recommendedName>
</protein>
<dbReference type="InterPro" id="IPR005467">
    <property type="entry name" value="His_kinase_dom"/>
</dbReference>
<feature type="transmembrane region" description="Helical" evidence="6">
    <location>
        <begin position="91"/>
        <end position="114"/>
    </location>
</feature>
<feature type="transmembrane region" description="Helical" evidence="6">
    <location>
        <begin position="26"/>
        <end position="44"/>
    </location>
</feature>
<dbReference type="InterPro" id="IPR036097">
    <property type="entry name" value="HisK_dim/P_sf"/>
</dbReference>
<proteinExistence type="predicted"/>
<evidence type="ECO:0000256" key="3">
    <source>
        <dbReference type="ARBA" id="ARBA00012438"/>
    </source>
</evidence>
<evidence type="ECO:0000313" key="9">
    <source>
        <dbReference type="Proteomes" id="UP000742460"/>
    </source>
</evidence>
<feature type="transmembrane region" description="Helical" evidence="6">
    <location>
        <begin position="121"/>
        <end position="141"/>
    </location>
</feature>
<gene>
    <name evidence="8" type="ORF">K8V81_07265</name>
</gene>
<name>A0A921SXF5_9MICO</name>
<dbReference type="PANTHER" id="PTHR43047">
    <property type="entry name" value="TWO-COMPONENT HISTIDINE PROTEIN KINASE"/>
    <property type="match status" value="1"/>
</dbReference>
<dbReference type="SUPFAM" id="SSF47384">
    <property type="entry name" value="Homodimeric domain of signal transducing histidine kinase"/>
    <property type="match status" value="1"/>
</dbReference>
<feature type="transmembrane region" description="Helical" evidence="6">
    <location>
        <begin position="51"/>
        <end position="71"/>
    </location>
</feature>
<reference evidence="8" key="2">
    <citation type="submission" date="2021-09" db="EMBL/GenBank/DDBJ databases">
        <authorList>
            <person name="Gilroy R."/>
        </authorList>
    </citation>
    <scope>NUCLEOTIDE SEQUENCE</scope>
    <source>
        <strain evidence="8">ChiGjej5B5-22894</strain>
    </source>
</reference>
<dbReference type="Gene3D" id="3.30.450.20">
    <property type="entry name" value="PAS domain"/>
    <property type="match status" value="1"/>
</dbReference>
<dbReference type="Pfam" id="PF00512">
    <property type="entry name" value="HisKA"/>
    <property type="match status" value="1"/>
</dbReference>
<keyword evidence="6" id="KW-0472">Membrane</keyword>
<dbReference type="CDD" id="cd00082">
    <property type="entry name" value="HisKA"/>
    <property type="match status" value="1"/>
</dbReference>
<dbReference type="GO" id="GO:0009927">
    <property type="term" value="F:histidine phosphotransfer kinase activity"/>
    <property type="evidence" value="ECO:0007669"/>
    <property type="project" value="TreeGrafter"/>
</dbReference>
<evidence type="ECO:0000256" key="6">
    <source>
        <dbReference type="SAM" id="Phobius"/>
    </source>
</evidence>
<evidence type="ECO:0000313" key="8">
    <source>
        <dbReference type="EMBL" id="HJG91509.1"/>
    </source>
</evidence>
<evidence type="ECO:0000256" key="1">
    <source>
        <dbReference type="ARBA" id="ARBA00000085"/>
    </source>
</evidence>
<dbReference type="SUPFAM" id="SSF55785">
    <property type="entry name" value="PYP-like sensor domain (PAS domain)"/>
    <property type="match status" value="1"/>
</dbReference>
<organism evidence="8 9">
    <name type="scientific">Brachybacterium massiliense</name>
    <dbReference type="NCBI Taxonomy" id="1755098"/>
    <lineage>
        <taxon>Bacteria</taxon>
        <taxon>Bacillati</taxon>
        <taxon>Actinomycetota</taxon>
        <taxon>Actinomycetes</taxon>
        <taxon>Micrococcales</taxon>
        <taxon>Dermabacteraceae</taxon>
        <taxon>Brachybacterium</taxon>
    </lineage>
</organism>
<dbReference type="GO" id="GO:0000155">
    <property type="term" value="F:phosphorelay sensor kinase activity"/>
    <property type="evidence" value="ECO:0007669"/>
    <property type="project" value="InterPro"/>
</dbReference>
<dbReference type="SMART" id="SM00388">
    <property type="entry name" value="HisKA"/>
    <property type="match status" value="1"/>
</dbReference>
<keyword evidence="6" id="KW-0812">Transmembrane</keyword>
<comment type="caution">
    <text evidence="8">The sequence shown here is derived from an EMBL/GenBank/DDBJ whole genome shotgun (WGS) entry which is preliminary data.</text>
</comment>
<evidence type="ECO:0000259" key="7">
    <source>
        <dbReference type="PROSITE" id="PS50109"/>
    </source>
</evidence>
<dbReference type="Gene3D" id="1.10.287.130">
    <property type="match status" value="1"/>
</dbReference>
<evidence type="ECO:0000256" key="5">
    <source>
        <dbReference type="ARBA" id="ARBA00022777"/>
    </source>
</evidence>
<keyword evidence="6" id="KW-1133">Transmembrane helix</keyword>
<keyword evidence="5" id="KW-0418">Kinase</keyword>
<dbReference type="InterPro" id="IPR035965">
    <property type="entry name" value="PAS-like_dom_sf"/>
</dbReference>
<accession>A0A921SXF5</accession>
<dbReference type="PANTHER" id="PTHR43047:SF72">
    <property type="entry name" value="OSMOSENSING HISTIDINE PROTEIN KINASE SLN1"/>
    <property type="match status" value="1"/>
</dbReference>
<dbReference type="GO" id="GO:0005886">
    <property type="term" value="C:plasma membrane"/>
    <property type="evidence" value="ECO:0007669"/>
    <property type="project" value="UniProtKB-SubCell"/>
</dbReference>
<evidence type="ECO:0000256" key="4">
    <source>
        <dbReference type="ARBA" id="ARBA00022679"/>
    </source>
</evidence>
<feature type="non-terminal residue" evidence="8">
    <location>
        <position position="428"/>
    </location>
</feature>